<name>A0A852WJJ9_9MICO</name>
<dbReference type="EMBL" id="JACCAB010000001">
    <property type="protein sequence ID" value="NYG05706.1"/>
    <property type="molecule type" value="Genomic_DNA"/>
</dbReference>
<proteinExistence type="predicted"/>
<protein>
    <recommendedName>
        <fullName evidence="3">Helix-turn-helix domain-containing protein</fullName>
    </recommendedName>
</protein>
<dbReference type="AlphaFoldDB" id="A0A852WJJ9"/>
<dbReference type="RefSeq" id="WP_179420297.1">
    <property type="nucleotide sequence ID" value="NZ_JACCAB010000001.1"/>
</dbReference>
<organism evidence="1 2">
    <name type="scientific">Pedococcus badiiscoriae</name>
    <dbReference type="NCBI Taxonomy" id="642776"/>
    <lineage>
        <taxon>Bacteria</taxon>
        <taxon>Bacillati</taxon>
        <taxon>Actinomycetota</taxon>
        <taxon>Actinomycetes</taxon>
        <taxon>Micrococcales</taxon>
        <taxon>Intrasporangiaceae</taxon>
        <taxon>Pedococcus</taxon>
    </lineage>
</organism>
<evidence type="ECO:0000313" key="1">
    <source>
        <dbReference type="EMBL" id="NYG05706.1"/>
    </source>
</evidence>
<evidence type="ECO:0008006" key="3">
    <source>
        <dbReference type="Google" id="ProtNLM"/>
    </source>
</evidence>
<gene>
    <name evidence="1" type="ORF">BJ986_000193</name>
</gene>
<reference evidence="1 2" key="1">
    <citation type="submission" date="2020-07" db="EMBL/GenBank/DDBJ databases">
        <title>Sequencing the genomes of 1000 actinobacteria strains.</title>
        <authorList>
            <person name="Klenk H.-P."/>
        </authorList>
    </citation>
    <scope>NUCLEOTIDE SEQUENCE [LARGE SCALE GENOMIC DNA]</scope>
    <source>
        <strain evidence="1 2">DSM 23987</strain>
    </source>
</reference>
<comment type="caution">
    <text evidence="1">The sequence shown here is derived from an EMBL/GenBank/DDBJ whole genome shotgun (WGS) entry which is preliminary data.</text>
</comment>
<accession>A0A852WJJ9</accession>
<sequence length="76" mass="8007">MSATATATQTVAPISVAVREAALLTAFPEYEIRVAISKGSLPCHRLGKRFVILVDELQAWVSALPGIEQESTAPAG</sequence>
<dbReference type="Proteomes" id="UP000573599">
    <property type="component" value="Unassembled WGS sequence"/>
</dbReference>
<evidence type="ECO:0000313" key="2">
    <source>
        <dbReference type="Proteomes" id="UP000573599"/>
    </source>
</evidence>
<keyword evidence="2" id="KW-1185">Reference proteome</keyword>